<dbReference type="RefSeq" id="WP_051615243.1">
    <property type="nucleotide sequence ID" value="NZ_JABUMX010000006.1"/>
</dbReference>
<evidence type="ECO:0000259" key="1">
    <source>
        <dbReference type="PROSITE" id="PS50043"/>
    </source>
</evidence>
<dbReference type="SMART" id="SM00421">
    <property type="entry name" value="HTH_LUXR"/>
    <property type="match status" value="1"/>
</dbReference>
<dbReference type="AlphaFoldDB" id="A0A849W0E8"/>
<reference evidence="2 3" key="1">
    <citation type="submission" date="2020-05" db="EMBL/GenBank/DDBJ databases">
        <authorList>
            <person name="Kim M.K."/>
        </authorList>
    </citation>
    <scope>NUCLEOTIDE SEQUENCE [LARGE SCALE GENOMIC DNA]</scope>
    <source>
        <strain evidence="2 3">BT25</strain>
    </source>
</reference>
<dbReference type="CDD" id="cd06170">
    <property type="entry name" value="LuxR_C_like"/>
    <property type="match status" value="1"/>
</dbReference>
<dbReference type="Pfam" id="PF00196">
    <property type="entry name" value="GerE"/>
    <property type="match status" value="1"/>
</dbReference>
<proteinExistence type="predicted"/>
<dbReference type="PROSITE" id="PS50043">
    <property type="entry name" value="HTH_LUXR_2"/>
    <property type="match status" value="1"/>
</dbReference>
<comment type="caution">
    <text evidence="2">The sequence shown here is derived from an EMBL/GenBank/DDBJ whole genome shotgun (WGS) entry which is preliminary data.</text>
</comment>
<accession>A0A849W0E8</accession>
<dbReference type="PANTHER" id="PTHR45566:SF1">
    <property type="entry name" value="HTH-TYPE TRANSCRIPTIONAL REGULATOR YHJB-RELATED"/>
    <property type="match status" value="1"/>
</dbReference>
<sequence>MSGITYERIPDGRPIADRRTAARRATLHIASENPRPQKSLAIIDGRVLSREHLSWGLLANGLGLHIVNFGSVNDIEDFDASEFSAILVCVDDSRFMDNSIVLEIEELVLRFPNAPVIVQADICGFQQILTVLEHGARGYLPGNAGISVCMEAISMALAGGVFVAAENLTDIQRILGTRRYQSKRGAMFTPREEDVIQVLRLGKANKSIAYTLNLAPNTVKVHVRNILKKLRVTNRSEAIYKINAMYDEVA</sequence>
<dbReference type="PANTHER" id="PTHR45566">
    <property type="entry name" value="HTH-TYPE TRANSCRIPTIONAL REGULATOR YHJB-RELATED"/>
    <property type="match status" value="1"/>
</dbReference>
<name>A0A849W0E8_9HYPH</name>
<feature type="domain" description="HTH luxR-type" evidence="1">
    <location>
        <begin position="181"/>
        <end position="246"/>
    </location>
</feature>
<dbReference type="InterPro" id="IPR000792">
    <property type="entry name" value="Tscrpt_reg_LuxR_C"/>
</dbReference>
<dbReference type="Gene3D" id="3.40.50.2300">
    <property type="match status" value="1"/>
</dbReference>
<dbReference type="SUPFAM" id="SSF46894">
    <property type="entry name" value="C-terminal effector domain of the bipartite response regulators"/>
    <property type="match status" value="1"/>
</dbReference>
<evidence type="ECO:0000313" key="2">
    <source>
        <dbReference type="EMBL" id="NTS33590.1"/>
    </source>
</evidence>
<dbReference type="InterPro" id="IPR016032">
    <property type="entry name" value="Sig_transdc_resp-reg_C-effctor"/>
</dbReference>
<dbReference type="GO" id="GO:0006355">
    <property type="term" value="P:regulation of DNA-templated transcription"/>
    <property type="evidence" value="ECO:0007669"/>
    <property type="project" value="InterPro"/>
</dbReference>
<organism evidence="2 3">
    <name type="scientific">Phyllobacterium pellucidum</name>
    <dbReference type="NCBI Taxonomy" id="2740464"/>
    <lineage>
        <taxon>Bacteria</taxon>
        <taxon>Pseudomonadati</taxon>
        <taxon>Pseudomonadota</taxon>
        <taxon>Alphaproteobacteria</taxon>
        <taxon>Hyphomicrobiales</taxon>
        <taxon>Phyllobacteriaceae</taxon>
        <taxon>Phyllobacterium</taxon>
    </lineage>
</organism>
<protein>
    <submittedName>
        <fullName evidence="2">Response regulator transcription factor</fullName>
    </submittedName>
</protein>
<dbReference type="InterPro" id="IPR051015">
    <property type="entry name" value="EvgA-like"/>
</dbReference>
<dbReference type="GO" id="GO:0003677">
    <property type="term" value="F:DNA binding"/>
    <property type="evidence" value="ECO:0007669"/>
    <property type="project" value="InterPro"/>
</dbReference>
<dbReference type="Proteomes" id="UP000550508">
    <property type="component" value="Unassembled WGS sequence"/>
</dbReference>
<gene>
    <name evidence="2" type="ORF">HQ945_20230</name>
</gene>
<dbReference type="EMBL" id="JABUMX010000006">
    <property type="protein sequence ID" value="NTS33590.1"/>
    <property type="molecule type" value="Genomic_DNA"/>
</dbReference>
<dbReference type="PROSITE" id="PS00622">
    <property type="entry name" value="HTH_LUXR_1"/>
    <property type="match status" value="1"/>
</dbReference>
<keyword evidence="3" id="KW-1185">Reference proteome</keyword>
<dbReference type="PRINTS" id="PR00038">
    <property type="entry name" value="HTHLUXR"/>
</dbReference>
<evidence type="ECO:0000313" key="3">
    <source>
        <dbReference type="Proteomes" id="UP000550508"/>
    </source>
</evidence>